<proteinExistence type="predicted"/>
<keyword evidence="3" id="KW-1185">Reference proteome</keyword>
<gene>
    <name evidence="2" type="ORF">ACOC_LOCUS11604</name>
</gene>
<sequence>MDSPSFSAPRRWKPSTKLVQKKLTVYKPSGSTRPIRLKWLRITERLRYLLRCRNSDISERKHTKSTCIGYIKKRKHTFCSWTFGIVAIVMITVIIVLQTKADFS</sequence>
<evidence type="ECO:0000256" key="1">
    <source>
        <dbReference type="SAM" id="Phobius"/>
    </source>
</evidence>
<dbReference type="OrthoDB" id="5816273at2759"/>
<reference evidence="2 3" key="1">
    <citation type="submission" date="2018-11" db="EMBL/GenBank/DDBJ databases">
        <authorList>
            <consortium name="Pathogen Informatics"/>
        </authorList>
    </citation>
    <scope>NUCLEOTIDE SEQUENCE [LARGE SCALE GENOMIC DNA]</scope>
    <source>
        <strain evidence="2 3">Costa Rica</strain>
    </source>
</reference>
<protein>
    <submittedName>
        <fullName evidence="2">Uncharacterized protein</fullName>
    </submittedName>
</protein>
<accession>A0A3P7I8X8</accession>
<organism evidence="2 3">
    <name type="scientific">Angiostrongylus costaricensis</name>
    <name type="common">Nematode worm</name>
    <dbReference type="NCBI Taxonomy" id="334426"/>
    <lineage>
        <taxon>Eukaryota</taxon>
        <taxon>Metazoa</taxon>
        <taxon>Ecdysozoa</taxon>
        <taxon>Nematoda</taxon>
        <taxon>Chromadorea</taxon>
        <taxon>Rhabditida</taxon>
        <taxon>Rhabditina</taxon>
        <taxon>Rhabditomorpha</taxon>
        <taxon>Strongyloidea</taxon>
        <taxon>Metastrongylidae</taxon>
        <taxon>Angiostrongylus</taxon>
    </lineage>
</organism>
<evidence type="ECO:0000313" key="3">
    <source>
        <dbReference type="Proteomes" id="UP000267027"/>
    </source>
</evidence>
<dbReference type="AlphaFoldDB" id="A0A3P7I8X8"/>
<keyword evidence="1" id="KW-0812">Transmembrane</keyword>
<dbReference type="Proteomes" id="UP000267027">
    <property type="component" value="Unassembled WGS sequence"/>
</dbReference>
<feature type="transmembrane region" description="Helical" evidence="1">
    <location>
        <begin position="78"/>
        <end position="97"/>
    </location>
</feature>
<name>A0A3P7I8X8_ANGCS</name>
<keyword evidence="1" id="KW-0472">Membrane</keyword>
<evidence type="ECO:0000313" key="2">
    <source>
        <dbReference type="EMBL" id="VDM63189.1"/>
    </source>
</evidence>
<keyword evidence="1" id="KW-1133">Transmembrane helix</keyword>
<dbReference type="EMBL" id="UYYA01004737">
    <property type="protein sequence ID" value="VDM63189.1"/>
    <property type="molecule type" value="Genomic_DNA"/>
</dbReference>